<comment type="caution">
    <text evidence="3">The sequence shown here is derived from an EMBL/GenBank/DDBJ whole genome shotgun (WGS) entry which is preliminary data.</text>
</comment>
<name>A0A4R2RK48_9RHOB</name>
<dbReference type="OrthoDB" id="6305173at2"/>
<dbReference type="RefSeq" id="WP_132952193.1">
    <property type="nucleotide sequence ID" value="NZ_SLXU01000013.1"/>
</dbReference>
<evidence type="ECO:0000313" key="3">
    <source>
        <dbReference type="EMBL" id="TCP60061.1"/>
    </source>
</evidence>
<dbReference type="Pfam" id="PF13403">
    <property type="entry name" value="Hint_2"/>
    <property type="match status" value="1"/>
</dbReference>
<sequence>MSWIAVTDPSTPGGLAPCPGDASATGSALRRGSLQIEAELGRAHLAEGTLLLLHVPGPRPRHLSIQITAGSRVVLAHRLGRRRYQVTLDRGAAHLSGRIRLTLCWDMVAGRGLLSLEEAAEGILVQKEFPDPLPLIQEDIALLCNGAGGVRLHGGIDCVAIADTLEPVGLRPSIAAGTPVLTPTGPAPIETLRPGDLVKTRDNGSVPVRWAGGHEVPALGGAAPVQLLAPYLGLAQDIIVAPEQRLVIGGADVEYLFGADEVLIEAQWLCPGPHALRRRGLCVLRYHQVLLDRHEIVEAAGCPIESLFVGQIRKSPRVLATSCLHALPAEALPLHDIPARRLLREFEAATLRSALLSR</sequence>
<keyword evidence="4" id="KW-1185">Reference proteome</keyword>
<proteinExistence type="predicted"/>
<evidence type="ECO:0000313" key="4">
    <source>
        <dbReference type="Proteomes" id="UP000295050"/>
    </source>
</evidence>
<dbReference type="InterPro" id="IPR036844">
    <property type="entry name" value="Hint_dom_sf"/>
</dbReference>
<organism evidence="3 4">
    <name type="scientific">Rhodovulum bhavnagarense</name>
    <dbReference type="NCBI Taxonomy" id="992286"/>
    <lineage>
        <taxon>Bacteria</taxon>
        <taxon>Pseudomonadati</taxon>
        <taxon>Pseudomonadota</taxon>
        <taxon>Alphaproteobacteria</taxon>
        <taxon>Rhodobacterales</taxon>
        <taxon>Paracoccaceae</taxon>
        <taxon>Rhodovulum</taxon>
    </lineage>
</organism>
<reference evidence="3 4" key="1">
    <citation type="submission" date="2019-03" db="EMBL/GenBank/DDBJ databases">
        <title>Genomic Encyclopedia of Type Strains, Phase IV (KMG-IV): sequencing the most valuable type-strain genomes for metagenomic binning, comparative biology and taxonomic classification.</title>
        <authorList>
            <person name="Goeker M."/>
        </authorList>
    </citation>
    <scope>NUCLEOTIDE SEQUENCE [LARGE SCALE GENOMIC DNA]</scope>
    <source>
        <strain evidence="3 4">DSM 24766</strain>
    </source>
</reference>
<feature type="region of interest" description="Disordered" evidence="1">
    <location>
        <begin position="1"/>
        <end position="22"/>
    </location>
</feature>
<dbReference type="SUPFAM" id="SSF51294">
    <property type="entry name" value="Hedgehog/intein (Hint) domain"/>
    <property type="match status" value="1"/>
</dbReference>
<feature type="domain" description="Hedgehog/Intein (Hint)" evidence="2">
    <location>
        <begin position="173"/>
        <end position="310"/>
    </location>
</feature>
<evidence type="ECO:0000256" key="1">
    <source>
        <dbReference type="SAM" id="MobiDB-lite"/>
    </source>
</evidence>
<dbReference type="InterPro" id="IPR028992">
    <property type="entry name" value="Hedgehog/Intein_dom"/>
</dbReference>
<gene>
    <name evidence="3" type="ORF">EV663_11357</name>
</gene>
<dbReference type="Proteomes" id="UP000295050">
    <property type="component" value="Unassembled WGS sequence"/>
</dbReference>
<accession>A0A4R2RK48</accession>
<dbReference type="AlphaFoldDB" id="A0A4R2RK48"/>
<evidence type="ECO:0000259" key="2">
    <source>
        <dbReference type="Pfam" id="PF13403"/>
    </source>
</evidence>
<dbReference type="EMBL" id="SLXU01000013">
    <property type="protein sequence ID" value="TCP60061.1"/>
    <property type="molecule type" value="Genomic_DNA"/>
</dbReference>
<protein>
    <submittedName>
        <fullName evidence="3">Hint domain-containing protein</fullName>
    </submittedName>
</protein>